<proteinExistence type="predicted"/>
<protein>
    <submittedName>
        <fullName evidence="1">Uncharacterized protein</fullName>
    </submittedName>
</protein>
<evidence type="ECO:0000313" key="2">
    <source>
        <dbReference type="Proteomes" id="UP000735302"/>
    </source>
</evidence>
<dbReference type="EMBL" id="BLXT01008440">
    <property type="protein sequence ID" value="GFO48744.1"/>
    <property type="molecule type" value="Genomic_DNA"/>
</dbReference>
<comment type="caution">
    <text evidence="1">The sequence shown here is derived from an EMBL/GenBank/DDBJ whole genome shotgun (WGS) entry which is preliminary data.</text>
</comment>
<organism evidence="1 2">
    <name type="scientific">Plakobranchus ocellatus</name>
    <dbReference type="NCBI Taxonomy" id="259542"/>
    <lineage>
        <taxon>Eukaryota</taxon>
        <taxon>Metazoa</taxon>
        <taxon>Spiralia</taxon>
        <taxon>Lophotrochozoa</taxon>
        <taxon>Mollusca</taxon>
        <taxon>Gastropoda</taxon>
        <taxon>Heterobranchia</taxon>
        <taxon>Euthyneura</taxon>
        <taxon>Panpulmonata</taxon>
        <taxon>Sacoglossa</taxon>
        <taxon>Placobranchoidea</taxon>
        <taxon>Plakobranchidae</taxon>
        <taxon>Plakobranchus</taxon>
    </lineage>
</organism>
<dbReference type="AlphaFoldDB" id="A0AAV4DX01"/>
<evidence type="ECO:0000313" key="1">
    <source>
        <dbReference type="EMBL" id="GFO48744.1"/>
    </source>
</evidence>
<keyword evidence="2" id="KW-1185">Reference proteome</keyword>
<name>A0AAV4DX01_9GAST</name>
<accession>A0AAV4DX01</accession>
<reference evidence="1 2" key="1">
    <citation type="journal article" date="2021" name="Elife">
        <title>Chloroplast acquisition without the gene transfer in kleptoplastic sea slugs, Plakobranchus ocellatus.</title>
        <authorList>
            <person name="Maeda T."/>
            <person name="Takahashi S."/>
            <person name="Yoshida T."/>
            <person name="Shimamura S."/>
            <person name="Takaki Y."/>
            <person name="Nagai Y."/>
            <person name="Toyoda A."/>
            <person name="Suzuki Y."/>
            <person name="Arimoto A."/>
            <person name="Ishii H."/>
            <person name="Satoh N."/>
            <person name="Nishiyama T."/>
            <person name="Hasebe M."/>
            <person name="Maruyama T."/>
            <person name="Minagawa J."/>
            <person name="Obokata J."/>
            <person name="Shigenobu S."/>
        </authorList>
    </citation>
    <scope>NUCLEOTIDE SEQUENCE [LARGE SCALE GENOMIC DNA]</scope>
</reference>
<sequence>MPSTFYYTIVTQPPDTGITDTLAPGNDCAQGFSMSSLTNLALTSINTTMAGLRFEYCVLCNGNFLYCDDRL</sequence>
<dbReference type="Proteomes" id="UP000735302">
    <property type="component" value="Unassembled WGS sequence"/>
</dbReference>
<gene>
    <name evidence="1" type="ORF">PoB_007524900</name>
</gene>